<dbReference type="EMBL" id="BOPA01000036">
    <property type="protein sequence ID" value="GIJ18066.1"/>
    <property type="molecule type" value="Genomic_DNA"/>
</dbReference>
<feature type="region of interest" description="Disordered" evidence="1">
    <location>
        <begin position="1"/>
        <end position="23"/>
    </location>
</feature>
<protein>
    <recommendedName>
        <fullName evidence="4">DUF4240 domain-containing protein</fullName>
    </recommendedName>
</protein>
<accession>A0ABQ4IJQ0</accession>
<comment type="caution">
    <text evidence="2">The sequence shown here is derived from an EMBL/GenBank/DDBJ whole genome shotgun (WGS) entry which is preliminary data.</text>
</comment>
<evidence type="ECO:0000256" key="1">
    <source>
        <dbReference type="SAM" id="MobiDB-lite"/>
    </source>
</evidence>
<feature type="region of interest" description="Disordered" evidence="1">
    <location>
        <begin position="149"/>
        <end position="201"/>
    </location>
</feature>
<dbReference type="Proteomes" id="UP000647860">
    <property type="component" value="Unassembled WGS sequence"/>
</dbReference>
<dbReference type="InterPro" id="IPR046732">
    <property type="entry name" value="DUF6624"/>
</dbReference>
<feature type="compositionally biased region" description="Basic and acidic residues" evidence="1">
    <location>
        <begin position="183"/>
        <end position="193"/>
    </location>
</feature>
<feature type="compositionally biased region" description="Basic and acidic residues" evidence="1">
    <location>
        <begin position="164"/>
        <end position="175"/>
    </location>
</feature>
<dbReference type="RefSeq" id="WP_204292431.1">
    <property type="nucleotide sequence ID" value="NZ_BAAAGZ010000028.1"/>
</dbReference>
<dbReference type="Pfam" id="PF20329">
    <property type="entry name" value="DUF6624"/>
    <property type="match status" value="1"/>
</dbReference>
<reference evidence="2 3" key="1">
    <citation type="submission" date="2021-01" db="EMBL/GenBank/DDBJ databases">
        <title>Whole genome shotgun sequence of Verrucosispora gifhornensis NBRC 16317.</title>
        <authorList>
            <person name="Komaki H."/>
            <person name="Tamura T."/>
        </authorList>
    </citation>
    <scope>NUCLEOTIDE SEQUENCE [LARGE SCALE GENOMIC DNA]</scope>
    <source>
        <strain evidence="2 3">NBRC 16317</strain>
    </source>
</reference>
<evidence type="ECO:0000313" key="3">
    <source>
        <dbReference type="Proteomes" id="UP000647860"/>
    </source>
</evidence>
<organism evidence="2 3">
    <name type="scientific">Micromonospora gifhornensis</name>
    <dbReference type="NCBI Taxonomy" id="84594"/>
    <lineage>
        <taxon>Bacteria</taxon>
        <taxon>Bacillati</taxon>
        <taxon>Actinomycetota</taxon>
        <taxon>Actinomycetes</taxon>
        <taxon>Micromonosporales</taxon>
        <taxon>Micromonosporaceae</taxon>
        <taxon>Micromonospora</taxon>
    </lineage>
</organism>
<evidence type="ECO:0008006" key="4">
    <source>
        <dbReference type="Google" id="ProtNLM"/>
    </source>
</evidence>
<gene>
    <name evidence="2" type="ORF">Vgi01_47500</name>
</gene>
<keyword evidence="3" id="KW-1185">Reference proteome</keyword>
<evidence type="ECO:0000313" key="2">
    <source>
        <dbReference type="EMBL" id="GIJ18066.1"/>
    </source>
</evidence>
<sequence length="201" mass="22766">MPPCSDRRETHAPATDTPHRPVPADVAAELVERMDRDQQARSGVPGRALDDAFWAWACQVDVDNTAWLKQVIDRYGWPRRSDVGTEAADAAWLLAQHADHDPDFQRRCLALLDEAVRDGEAKPRHLAYLTDRVLRAEGRPQRYGTQFWYGPDNAGPLQPQPIEDPARVDDRRHSVGLDTLAEYTERLRQRESGHQPATTES</sequence>
<proteinExistence type="predicted"/>
<name>A0ABQ4IJQ0_9ACTN</name>
<feature type="compositionally biased region" description="Basic and acidic residues" evidence="1">
    <location>
        <begin position="1"/>
        <end position="11"/>
    </location>
</feature>